<comment type="caution">
    <text evidence="3">The sequence shown here is derived from an EMBL/GenBank/DDBJ whole genome shotgun (WGS) entry which is preliminary data.</text>
</comment>
<proteinExistence type="predicted"/>
<feature type="region of interest" description="Disordered" evidence="1">
    <location>
        <begin position="1"/>
        <end position="32"/>
    </location>
</feature>
<feature type="region of interest" description="Disordered" evidence="1">
    <location>
        <begin position="489"/>
        <end position="516"/>
    </location>
</feature>
<feature type="compositionally biased region" description="Polar residues" evidence="1">
    <location>
        <begin position="171"/>
        <end position="183"/>
    </location>
</feature>
<dbReference type="Proteomes" id="UP001141552">
    <property type="component" value="Unassembled WGS sequence"/>
</dbReference>
<dbReference type="GO" id="GO:0005516">
    <property type="term" value="F:calmodulin binding"/>
    <property type="evidence" value="ECO:0007669"/>
    <property type="project" value="InterPro"/>
</dbReference>
<feature type="domain" description="Calmodulin-binding" evidence="2">
    <location>
        <begin position="522"/>
        <end position="635"/>
    </location>
</feature>
<dbReference type="PANTHER" id="PTHR33349">
    <property type="entry name" value="EMB|CAB62594.1"/>
    <property type="match status" value="1"/>
</dbReference>
<feature type="compositionally biased region" description="Low complexity" evidence="1">
    <location>
        <begin position="337"/>
        <end position="347"/>
    </location>
</feature>
<protein>
    <recommendedName>
        <fullName evidence="2">Calmodulin-binding domain-containing protein</fullName>
    </recommendedName>
</protein>
<reference evidence="3" key="1">
    <citation type="submission" date="2022-02" db="EMBL/GenBank/DDBJ databases">
        <authorList>
            <person name="Henning P.M."/>
            <person name="McCubbin A.G."/>
            <person name="Shore J.S."/>
        </authorList>
    </citation>
    <scope>NUCLEOTIDE SEQUENCE</scope>
    <source>
        <strain evidence="3">F60SS</strain>
        <tissue evidence="3">Leaves</tissue>
    </source>
</reference>
<dbReference type="InterPro" id="IPR012417">
    <property type="entry name" value="CaM-bd_dom_pln"/>
</dbReference>
<evidence type="ECO:0000313" key="3">
    <source>
        <dbReference type="EMBL" id="KAJ4849072.1"/>
    </source>
</evidence>
<feature type="compositionally biased region" description="Basic and acidic residues" evidence="1">
    <location>
        <begin position="139"/>
        <end position="148"/>
    </location>
</feature>
<dbReference type="OrthoDB" id="766386at2759"/>
<feature type="compositionally biased region" description="Basic and acidic residues" evidence="1">
    <location>
        <begin position="402"/>
        <end position="424"/>
    </location>
</feature>
<dbReference type="SMART" id="SM01054">
    <property type="entry name" value="CaM_binding"/>
    <property type="match status" value="1"/>
</dbReference>
<dbReference type="Pfam" id="PF07839">
    <property type="entry name" value="CaM_binding"/>
    <property type="match status" value="1"/>
</dbReference>
<dbReference type="EMBL" id="JAKUCV010000708">
    <property type="protein sequence ID" value="KAJ4849072.1"/>
    <property type="molecule type" value="Genomic_DNA"/>
</dbReference>
<organism evidence="3 4">
    <name type="scientific">Turnera subulata</name>
    <dbReference type="NCBI Taxonomy" id="218843"/>
    <lineage>
        <taxon>Eukaryota</taxon>
        <taxon>Viridiplantae</taxon>
        <taxon>Streptophyta</taxon>
        <taxon>Embryophyta</taxon>
        <taxon>Tracheophyta</taxon>
        <taxon>Spermatophyta</taxon>
        <taxon>Magnoliopsida</taxon>
        <taxon>eudicotyledons</taxon>
        <taxon>Gunneridae</taxon>
        <taxon>Pentapetalae</taxon>
        <taxon>rosids</taxon>
        <taxon>fabids</taxon>
        <taxon>Malpighiales</taxon>
        <taxon>Passifloraceae</taxon>
        <taxon>Turnera</taxon>
    </lineage>
</organism>
<dbReference type="AlphaFoldDB" id="A0A9Q0GFS5"/>
<accession>A0A9Q0GFS5</accession>
<feature type="region of interest" description="Disordered" evidence="1">
    <location>
        <begin position="361"/>
        <end position="454"/>
    </location>
</feature>
<feature type="compositionally biased region" description="Acidic residues" evidence="1">
    <location>
        <begin position="489"/>
        <end position="498"/>
    </location>
</feature>
<sequence length="644" mass="71146">MAEQSAKLPVKARSTKGSGGNPRRYSTGQVISSESGEKILPHYLRASTGSCHDFCKYGRKHESEEQKIRIPFPKRVAKKLPDDQYSGEFQLENKLPVARRQSFPDSKIRLLNMPAISKQDLSTKSVDSRNPAFSRVLAKKKESVEDLVTKSLDSPSPVLTKVLSKKKKSTGFAQSHGNQSPLTGTPADEKTSMHGVAKESVVNQGLVSRENGTEKKTSSQRRKKTSVVKLSNLPDSETHLASRGIKLDVPSPERPDAVLEEASSKAKGMNRKTHANSLKAKISSPDSSKVLTGRRNTDVKTGQRTRTPRIAVKRVLQASPRASLSSRSFIGGQARGLASPRASLSSKSSLIKVASLRAKNNRGLRVASPLKSQKNIKEAETEQPKSGAIDPYHSTDEPQEPDGGKVEERTLYVIKMEGDNKYVESDQNENVSDESPLPAQSPPKSSSAISHETFEEFLSKDSEFDYEFDYDESEFVEDEIDFDAEDVEGFGEEQEDEEGFKTEQKGRLARGSRLSLDSKNDQPIKLRFRRGKVIEVQSENNGPRRLKFRRGRVLAVQQNLKTDGRKMSERGGIDDDSTDAKADSEKIILRHQDGHGKKDAQGLFNNVIEETASKLVETRKSKVKALVGAFETVISLQDLKPSAS</sequence>
<name>A0A9Q0GFS5_9ROSI</name>
<reference evidence="3" key="2">
    <citation type="journal article" date="2023" name="Plants (Basel)">
        <title>Annotation of the Turnera subulata (Passifloraceae) Draft Genome Reveals the S-Locus Evolved after the Divergence of Turneroideae from Passifloroideae in a Stepwise Manner.</title>
        <authorList>
            <person name="Henning P.M."/>
            <person name="Roalson E.H."/>
            <person name="Mir W."/>
            <person name="McCubbin A.G."/>
            <person name="Shore J.S."/>
        </authorList>
    </citation>
    <scope>NUCLEOTIDE SEQUENCE</scope>
    <source>
        <strain evidence="3">F60SS</strain>
    </source>
</reference>
<evidence type="ECO:0000256" key="1">
    <source>
        <dbReference type="SAM" id="MobiDB-lite"/>
    </source>
</evidence>
<keyword evidence="4" id="KW-1185">Reference proteome</keyword>
<feature type="region of interest" description="Disordered" evidence="1">
    <location>
        <begin position="137"/>
        <end position="347"/>
    </location>
</feature>
<evidence type="ECO:0000259" key="2">
    <source>
        <dbReference type="SMART" id="SM01054"/>
    </source>
</evidence>
<dbReference type="PANTHER" id="PTHR33349:SF1">
    <property type="entry name" value="EMB|CAB62594.1"/>
    <property type="match status" value="1"/>
</dbReference>
<evidence type="ECO:0000313" key="4">
    <source>
        <dbReference type="Proteomes" id="UP001141552"/>
    </source>
</evidence>
<gene>
    <name evidence="3" type="ORF">Tsubulata_038300</name>
</gene>